<dbReference type="PANTHER" id="PTHR36204:SF1">
    <property type="entry name" value="N-ACETYLMANNOSAMINE-6-PHOSPHATE 2-EPIMERASE-RELATED"/>
    <property type="match status" value="1"/>
</dbReference>
<evidence type="ECO:0000256" key="6">
    <source>
        <dbReference type="HAMAP-Rule" id="MF_01235"/>
    </source>
</evidence>
<dbReference type="Gene3D" id="3.20.20.70">
    <property type="entry name" value="Aldolase class I"/>
    <property type="match status" value="1"/>
</dbReference>
<keyword evidence="8" id="KW-1185">Reference proteome</keyword>
<proteinExistence type="inferred from homology"/>
<name>A0ABQ5UII0_9HYPH</name>
<evidence type="ECO:0000256" key="1">
    <source>
        <dbReference type="ARBA" id="ARBA00000056"/>
    </source>
</evidence>
<dbReference type="HAMAP" id="MF_01235">
    <property type="entry name" value="ManNAc6P_epimer"/>
    <property type="match status" value="1"/>
</dbReference>
<dbReference type="EC" id="5.1.3.9" evidence="6"/>
<evidence type="ECO:0000256" key="3">
    <source>
        <dbReference type="ARBA" id="ARBA00005081"/>
    </source>
</evidence>
<protein>
    <recommendedName>
        <fullName evidence="6">Putative N-acetylmannosamine-6-phosphate 2-epimerase</fullName>
        <ecNumber evidence="6">5.1.3.9</ecNumber>
    </recommendedName>
    <alternativeName>
        <fullName evidence="6">ManNAc-6-P epimerase</fullName>
    </alternativeName>
</protein>
<comment type="catalytic activity">
    <reaction evidence="1 6">
        <text>an N-acyl-D-glucosamine 6-phosphate = an N-acyl-D-mannosamine 6-phosphate</text>
        <dbReference type="Rhea" id="RHEA:23932"/>
        <dbReference type="ChEBI" id="CHEBI:57599"/>
        <dbReference type="ChEBI" id="CHEBI:57666"/>
        <dbReference type="EC" id="5.1.3.9"/>
    </reaction>
</comment>
<keyword evidence="5 6" id="KW-0119">Carbohydrate metabolism</keyword>
<sequence length="223" mass="23021">MKLVKGSLIVSCQARADNPLHGPIFMGAMALAARDGGALGIRANGAADVAAVKAAGLPVIGIDKVFSADVPVYITPSIAAADRLAAAGADIIALDCTQRPRHGDAPGEIIRHIRDTLGLEAFADISTLEEGLLAAELGATYISTTLSGYTEYTQPKPDLPDFALIEALASRISVPVVAEGRFNTPELARRALDAGAYAVVVGTMITNPREITKAFAKAVGTSV</sequence>
<reference evidence="7" key="1">
    <citation type="journal article" date="2014" name="Int. J. Syst. Evol. Microbiol.">
        <title>Complete genome of a new Firmicutes species belonging to the dominant human colonic microbiota ('Ruminococcus bicirculans') reveals two chromosomes and a selective capacity to utilize plant glucans.</title>
        <authorList>
            <consortium name="NISC Comparative Sequencing Program"/>
            <person name="Wegmann U."/>
            <person name="Louis P."/>
            <person name="Goesmann A."/>
            <person name="Henrissat B."/>
            <person name="Duncan S.H."/>
            <person name="Flint H.J."/>
        </authorList>
    </citation>
    <scope>NUCLEOTIDE SEQUENCE</scope>
    <source>
        <strain evidence="7">NBRC 103855</strain>
    </source>
</reference>
<dbReference type="SUPFAM" id="SSF51366">
    <property type="entry name" value="Ribulose-phoshate binding barrel"/>
    <property type="match status" value="1"/>
</dbReference>
<dbReference type="InterPro" id="IPR011060">
    <property type="entry name" value="RibuloseP-bd_barrel"/>
</dbReference>
<evidence type="ECO:0000313" key="8">
    <source>
        <dbReference type="Proteomes" id="UP001161406"/>
    </source>
</evidence>
<keyword evidence="4 6" id="KW-0413">Isomerase</keyword>
<dbReference type="InterPro" id="IPR007260">
    <property type="entry name" value="NanE"/>
</dbReference>
<dbReference type="Proteomes" id="UP001161406">
    <property type="component" value="Unassembled WGS sequence"/>
</dbReference>
<dbReference type="RefSeq" id="WP_284392096.1">
    <property type="nucleotide sequence ID" value="NZ_BSNG01000001.1"/>
</dbReference>
<comment type="caution">
    <text evidence="7">The sequence shown here is derived from an EMBL/GenBank/DDBJ whole genome shotgun (WGS) entry which is preliminary data.</text>
</comment>
<reference evidence="7" key="2">
    <citation type="submission" date="2023-01" db="EMBL/GenBank/DDBJ databases">
        <title>Draft genome sequence of Devosia yakushimensis strain NBRC 103855.</title>
        <authorList>
            <person name="Sun Q."/>
            <person name="Mori K."/>
        </authorList>
    </citation>
    <scope>NUCLEOTIDE SEQUENCE</scope>
    <source>
        <strain evidence="7">NBRC 103855</strain>
    </source>
</reference>
<dbReference type="CDD" id="cd04729">
    <property type="entry name" value="NanE"/>
    <property type="match status" value="1"/>
</dbReference>
<organism evidence="7 8">
    <name type="scientific">Devosia yakushimensis</name>
    <dbReference type="NCBI Taxonomy" id="470028"/>
    <lineage>
        <taxon>Bacteria</taxon>
        <taxon>Pseudomonadati</taxon>
        <taxon>Pseudomonadota</taxon>
        <taxon>Alphaproteobacteria</taxon>
        <taxon>Hyphomicrobiales</taxon>
        <taxon>Devosiaceae</taxon>
        <taxon>Devosia</taxon>
    </lineage>
</organism>
<dbReference type="NCBIfam" id="NF002231">
    <property type="entry name" value="PRK01130.1"/>
    <property type="match status" value="1"/>
</dbReference>
<accession>A0ABQ5UII0</accession>
<comment type="similarity">
    <text evidence="6">Belongs to the NanE family.</text>
</comment>
<comment type="pathway">
    <text evidence="3 6">Amino-sugar metabolism; N-acetylneuraminate degradation; D-fructose 6-phosphate from N-acetylneuraminate: step 3/5.</text>
</comment>
<evidence type="ECO:0000313" key="7">
    <source>
        <dbReference type="EMBL" id="GLQ10998.1"/>
    </source>
</evidence>
<evidence type="ECO:0000256" key="5">
    <source>
        <dbReference type="ARBA" id="ARBA00023277"/>
    </source>
</evidence>
<dbReference type="InterPro" id="IPR013785">
    <property type="entry name" value="Aldolase_TIM"/>
</dbReference>
<gene>
    <name evidence="6 7" type="primary">nanE</name>
    <name evidence="7" type="ORF">GCM10007913_29300</name>
</gene>
<evidence type="ECO:0000256" key="2">
    <source>
        <dbReference type="ARBA" id="ARBA00002147"/>
    </source>
</evidence>
<dbReference type="EMBL" id="BSNG01000001">
    <property type="protein sequence ID" value="GLQ10998.1"/>
    <property type="molecule type" value="Genomic_DNA"/>
</dbReference>
<dbReference type="PANTHER" id="PTHR36204">
    <property type="entry name" value="N-ACETYLMANNOSAMINE-6-PHOSPHATE 2-EPIMERASE-RELATED"/>
    <property type="match status" value="1"/>
</dbReference>
<evidence type="ECO:0000256" key="4">
    <source>
        <dbReference type="ARBA" id="ARBA00023235"/>
    </source>
</evidence>
<comment type="function">
    <text evidence="2 6">Converts N-acetylmannosamine-6-phosphate (ManNAc-6-P) to N-acetylglucosamine-6-phosphate (GlcNAc-6-P).</text>
</comment>
<dbReference type="Pfam" id="PF04131">
    <property type="entry name" value="NanE"/>
    <property type="match status" value="1"/>
</dbReference>